<dbReference type="AlphaFoldDB" id="A0A3B0MS98"/>
<keyword evidence="1" id="KW-1133">Transmembrane helix</keyword>
<gene>
    <name evidence="2" type="ORF">ROE7235_02249</name>
</gene>
<keyword evidence="3" id="KW-1185">Reference proteome</keyword>
<dbReference type="Proteomes" id="UP000272908">
    <property type="component" value="Unassembled WGS sequence"/>
</dbReference>
<evidence type="ECO:0008006" key="4">
    <source>
        <dbReference type="Google" id="ProtNLM"/>
    </source>
</evidence>
<evidence type="ECO:0000313" key="3">
    <source>
        <dbReference type="Proteomes" id="UP000272908"/>
    </source>
</evidence>
<dbReference type="EMBL" id="UIHC01000021">
    <property type="protein sequence ID" value="SUZ32489.1"/>
    <property type="molecule type" value="Genomic_DNA"/>
</dbReference>
<protein>
    <recommendedName>
        <fullName evidence="4">Methyltransferase type 11 domain-containing protein</fullName>
    </recommendedName>
</protein>
<evidence type="ECO:0000256" key="1">
    <source>
        <dbReference type="SAM" id="Phobius"/>
    </source>
</evidence>
<reference evidence="3" key="1">
    <citation type="submission" date="2018-08" db="EMBL/GenBank/DDBJ databases">
        <authorList>
            <person name="Rodrigo-Torres L."/>
            <person name="Arahal R. D."/>
            <person name="Lucena T."/>
        </authorList>
    </citation>
    <scope>NUCLEOTIDE SEQUENCE [LARGE SCALE GENOMIC DNA]</scope>
    <source>
        <strain evidence="3">CECT 7235</strain>
    </source>
</reference>
<organism evidence="2 3">
    <name type="scientific">Roseinatronobacter ekhonensis</name>
    <dbReference type="NCBI Taxonomy" id="254356"/>
    <lineage>
        <taxon>Bacteria</taxon>
        <taxon>Pseudomonadati</taxon>
        <taxon>Pseudomonadota</taxon>
        <taxon>Alphaproteobacteria</taxon>
        <taxon>Rhodobacterales</taxon>
        <taxon>Paracoccaceae</taxon>
        <taxon>Roseinatronobacter</taxon>
    </lineage>
</organism>
<name>A0A3B0MS98_9RHOB</name>
<proteinExistence type="predicted"/>
<feature type="transmembrane region" description="Helical" evidence="1">
    <location>
        <begin position="41"/>
        <end position="59"/>
    </location>
</feature>
<sequence>MAHVSYLESTRAKAQLNRDQADQFYTGNLANFAPGLTFDHAASFVAPGGFLFVGLYHSYGRRPFLQMYRELVARDGEEAAFAEFRRCAELLDDPTHSLSWFRDQVLHPHETQHSLAEVWTWLDAAGLSLVSTSLNTYGDISDRAALVRQEQGQEALSWQRNRDERSYFPGFFTVLACRA</sequence>
<evidence type="ECO:0000313" key="2">
    <source>
        <dbReference type="EMBL" id="SUZ32489.1"/>
    </source>
</evidence>
<dbReference type="SUPFAM" id="SSF53335">
    <property type="entry name" value="S-adenosyl-L-methionine-dependent methyltransferases"/>
    <property type="match status" value="1"/>
</dbReference>
<keyword evidence="1" id="KW-0472">Membrane</keyword>
<dbReference type="InterPro" id="IPR029063">
    <property type="entry name" value="SAM-dependent_MTases_sf"/>
</dbReference>
<accession>A0A3B0MS98</accession>
<keyword evidence="1" id="KW-0812">Transmembrane</keyword>